<dbReference type="InterPro" id="IPR029045">
    <property type="entry name" value="ClpP/crotonase-like_dom_sf"/>
</dbReference>
<evidence type="ECO:0000313" key="4">
    <source>
        <dbReference type="EMBL" id="AXE20894.1"/>
    </source>
</evidence>
<dbReference type="GO" id="GO:0016853">
    <property type="term" value="F:isomerase activity"/>
    <property type="evidence" value="ECO:0007669"/>
    <property type="project" value="UniProtKB-KW"/>
</dbReference>
<keyword evidence="4" id="KW-0413">Isomerase</keyword>
<dbReference type="GO" id="GO:0006635">
    <property type="term" value="P:fatty acid beta-oxidation"/>
    <property type="evidence" value="ECO:0007669"/>
    <property type="project" value="TreeGrafter"/>
</dbReference>
<dbReference type="PANTHER" id="PTHR11941:SF133">
    <property type="entry name" value="1,2-EPOXYPHENYLACETYL-COA ISOMERASE"/>
    <property type="match status" value="1"/>
</dbReference>
<dbReference type="Gene3D" id="3.90.226.10">
    <property type="entry name" value="2-enoyl-CoA Hydratase, Chain A, domain 1"/>
    <property type="match status" value="1"/>
</dbReference>
<dbReference type="AlphaFoldDB" id="A0A344TQH3"/>
<reference evidence="4 5" key="1">
    <citation type="submission" date="2018-07" db="EMBL/GenBank/DDBJ databases">
        <title>Genome sequencing of Runella.</title>
        <authorList>
            <person name="Baek M.-G."/>
            <person name="Yi H."/>
        </authorList>
    </citation>
    <scope>NUCLEOTIDE SEQUENCE [LARGE SCALE GENOMIC DNA]</scope>
    <source>
        <strain evidence="4 5">HYN0085</strain>
    </source>
</reference>
<dbReference type="Gene3D" id="1.10.12.10">
    <property type="entry name" value="Lyase 2-enoyl-coa Hydratase, Chain A, domain 2"/>
    <property type="match status" value="1"/>
</dbReference>
<dbReference type="Pfam" id="PF00378">
    <property type="entry name" value="ECH_1"/>
    <property type="match status" value="1"/>
</dbReference>
<dbReference type="CDD" id="cd06558">
    <property type="entry name" value="crotonase-like"/>
    <property type="match status" value="1"/>
</dbReference>
<dbReference type="Proteomes" id="UP000251993">
    <property type="component" value="Chromosome"/>
</dbReference>
<organism evidence="4 5">
    <name type="scientific">Runella rosea</name>
    <dbReference type="NCBI Taxonomy" id="2259595"/>
    <lineage>
        <taxon>Bacteria</taxon>
        <taxon>Pseudomonadati</taxon>
        <taxon>Bacteroidota</taxon>
        <taxon>Cytophagia</taxon>
        <taxon>Cytophagales</taxon>
        <taxon>Spirosomataceae</taxon>
        <taxon>Runella</taxon>
    </lineage>
</organism>
<dbReference type="KEGG" id="run:DR864_25720"/>
<dbReference type="PANTHER" id="PTHR11941">
    <property type="entry name" value="ENOYL-COA HYDRATASE-RELATED"/>
    <property type="match status" value="1"/>
</dbReference>
<evidence type="ECO:0000256" key="1">
    <source>
        <dbReference type="ARBA" id="ARBA00005254"/>
    </source>
</evidence>
<dbReference type="OrthoDB" id="9775794at2"/>
<evidence type="ECO:0000313" key="5">
    <source>
        <dbReference type="Proteomes" id="UP000251993"/>
    </source>
</evidence>
<feature type="coiled-coil region" evidence="3">
    <location>
        <begin position="211"/>
        <end position="239"/>
    </location>
</feature>
<sequence length="260" mass="27920">MNFDNILFEPFAGVARITLNRPQVYNALSPGLLQDITAAINAAAEDDAVRVVVITGAGEKAFCSGADLKEGMAGAKSLGDSLRTNYNPMIMAIRSIPKPVICRLNGVAAGAGCSLALACDVVIASEEAYLSQIFVNIGLMPDAGSTFFLPRLVGMQRAFELASTGRKVSAVEAVQMGLIYRAVPSSELDLVVSEVVSYYRNAPTKAIGAMKQVLNQSLNSNLEQMLELEAERQDELSRTYDASEGIMAFLQKRKAVYRGK</sequence>
<dbReference type="InterPro" id="IPR001753">
    <property type="entry name" value="Enoyl-CoA_hydra/iso"/>
</dbReference>
<evidence type="ECO:0000256" key="3">
    <source>
        <dbReference type="SAM" id="Coils"/>
    </source>
</evidence>
<dbReference type="InterPro" id="IPR014748">
    <property type="entry name" value="Enoyl-CoA_hydra_C"/>
</dbReference>
<keyword evidence="2" id="KW-0456">Lyase</keyword>
<accession>A0A344TQH3</accession>
<dbReference type="EMBL" id="CP030850">
    <property type="protein sequence ID" value="AXE20894.1"/>
    <property type="molecule type" value="Genomic_DNA"/>
</dbReference>
<dbReference type="RefSeq" id="WP_114069655.1">
    <property type="nucleotide sequence ID" value="NZ_CP030850.1"/>
</dbReference>
<dbReference type="GO" id="GO:0016829">
    <property type="term" value="F:lyase activity"/>
    <property type="evidence" value="ECO:0007669"/>
    <property type="project" value="UniProtKB-KW"/>
</dbReference>
<dbReference type="SUPFAM" id="SSF52096">
    <property type="entry name" value="ClpP/crotonase"/>
    <property type="match status" value="1"/>
</dbReference>
<name>A0A344TQH3_9BACT</name>
<proteinExistence type="inferred from homology"/>
<keyword evidence="5" id="KW-1185">Reference proteome</keyword>
<gene>
    <name evidence="4" type="ORF">DR864_25720</name>
</gene>
<keyword evidence="3" id="KW-0175">Coiled coil</keyword>
<evidence type="ECO:0000256" key="2">
    <source>
        <dbReference type="ARBA" id="ARBA00023239"/>
    </source>
</evidence>
<protein>
    <submittedName>
        <fullName evidence="4">2-(1,2-epoxy-1,2-dihydrophenyl)acetyl-CoA isomerase</fullName>
    </submittedName>
</protein>
<comment type="similarity">
    <text evidence="1">Belongs to the enoyl-CoA hydratase/isomerase family.</text>
</comment>